<dbReference type="Proteomes" id="UP000323386">
    <property type="component" value="Unassembled WGS sequence"/>
</dbReference>
<evidence type="ECO:0000256" key="1">
    <source>
        <dbReference type="SAM" id="MobiDB-lite"/>
    </source>
</evidence>
<reference evidence="2 3" key="1">
    <citation type="submission" date="2018-03" db="EMBL/GenBank/DDBJ databases">
        <authorList>
            <person name="Guldener U."/>
        </authorList>
    </citation>
    <scope>NUCLEOTIDE SEQUENCE [LARGE SCALE GENOMIC DNA]</scope>
    <source>
        <strain evidence="2 3">DAOM196992</strain>
    </source>
</reference>
<dbReference type="AlphaFoldDB" id="A0A5C3FCI9"/>
<accession>A0A5C3FCI9</accession>
<evidence type="ECO:0000313" key="3">
    <source>
        <dbReference type="Proteomes" id="UP000323386"/>
    </source>
</evidence>
<name>A0A5C3FCI9_9BASI</name>
<feature type="region of interest" description="Disordered" evidence="1">
    <location>
        <begin position="89"/>
        <end position="117"/>
    </location>
</feature>
<gene>
    <name evidence="2" type="ORF">PSFLO_07551</name>
</gene>
<keyword evidence="3" id="KW-1185">Reference proteome</keyword>
<dbReference type="EMBL" id="OOIP01000036">
    <property type="protein sequence ID" value="SPO42068.1"/>
    <property type="molecule type" value="Genomic_DNA"/>
</dbReference>
<sequence length="281" mass="29452">MAATVVSVARLPDARGAAGMGRPQRCADAGVRGGHEDGIEASLGCLSARPKGTVARPNSAAYLGRCNKMSTPCVHLALVGKGALQGGAEIGADSTRRSGPSPRRPVTERRGNGHAARYRLEQRRVVGPAAEPGQSLQFPRRSFLPAGLGLVGWAQLGEVLRCTAARCQPAAAATTLLRRNGRVGWPAGALPRCHAATLPRWLAVPDLTTFPTRHAHATFARPIDAATADLQPGPTQAAPPPPTLRRLERDRNLDLDLDLAGPAARCFNRAARGAPRRAGLG</sequence>
<organism evidence="2 3">
    <name type="scientific">Pseudozyma flocculosa</name>
    <dbReference type="NCBI Taxonomy" id="84751"/>
    <lineage>
        <taxon>Eukaryota</taxon>
        <taxon>Fungi</taxon>
        <taxon>Dikarya</taxon>
        <taxon>Basidiomycota</taxon>
        <taxon>Ustilaginomycotina</taxon>
        <taxon>Ustilaginomycetes</taxon>
        <taxon>Ustilaginales</taxon>
        <taxon>Ustilaginaceae</taxon>
        <taxon>Pseudozyma</taxon>
    </lineage>
</organism>
<protein>
    <submittedName>
        <fullName evidence="2">Uncharacterized protein</fullName>
    </submittedName>
</protein>
<feature type="region of interest" description="Disordered" evidence="1">
    <location>
        <begin position="226"/>
        <end position="246"/>
    </location>
</feature>
<evidence type="ECO:0000313" key="2">
    <source>
        <dbReference type="EMBL" id="SPO42068.1"/>
    </source>
</evidence>
<proteinExistence type="predicted"/>